<comment type="caution">
    <text evidence="1">The sequence shown here is derived from an EMBL/GenBank/DDBJ whole genome shotgun (WGS) entry which is preliminary data.</text>
</comment>
<dbReference type="EMBL" id="JAPQKS010000005">
    <property type="protein sequence ID" value="KAJ5224957.1"/>
    <property type="molecule type" value="Genomic_DNA"/>
</dbReference>
<name>A0A9W9TJB9_9EURO</name>
<dbReference type="GeneID" id="83202781"/>
<evidence type="ECO:0000313" key="2">
    <source>
        <dbReference type="Proteomes" id="UP001150941"/>
    </source>
</evidence>
<protein>
    <submittedName>
        <fullName evidence="1">Uncharacterized protein</fullName>
    </submittedName>
</protein>
<dbReference type="Proteomes" id="UP001150941">
    <property type="component" value="Unassembled WGS sequence"/>
</dbReference>
<accession>A0A9W9TJB9</accession>
<sequence length="122" mass="13357">MGRSSFAPSPPRILPENLYAMKTASPDVADNVARPGFQDQAPNAGWPWHLRVCWKSFANAGNLNFRDASRSTRRCGSHAVIIHGLLHEGSRLRSSKVHIGRVHALWGIPGQPQGDLPHGTSF</sequence>
<keyword evidence="2" id="KW-1185">Reference proteome</keyword>
<proteinExistence type="predicted"/>
<evidence type="ECO:0000313" key="1">
    <source>
        <dbReference type="EMBL" id="KAJ5224957.1"/>
    </source>
</evidence>
<reference evidence="1" key="2">
    <citation type="journal article" date="2023" name="IMA Fungus">
        <title>Comparative genomic study of the Penicillium genus elucidates a diverse pangenome and 15 lateral gene transfer events.</title>
        <authorList>
            <person name="Petersen C."/>
            <person name="Sorensen T."/>
            <person name="Nielsen M.R."/>
            <person name="Sondergaard T.E."/>
            <person name="Sorensen J.L."/>
            <person name="Fitzpatrick D.A."/>
            <person name="Frisvad J.C."/>
            <person name="Nielsen K.L."/>
        </authorList>
    </citation>
    <scope>NUCLEOTIDE SEQUENCE</scope>
    <source>
        <strain evidence="1">IBT 19713</strain>
    </source>
</reference>
<dbReference type="AlphaFoldDB" id="A0A9W9TJB9"/>
<organism evidence="1 2">
    <name type="scientific">Penicillium chermesinum</name>
    <dbReference type="NCBI Taxonomy" id="63820"/>
    <lineage>
        <taxon>Eukaryota</taxon>
        <taxon>Fungi</taxon>
        <taxon>Dikarya</taxon>
        <taxon>Ascomycota</taxon>
        <taxon>Pezizomycotina</taxon>
        <taxon>Eurotiomycetes</taxon>
        <taxon>Eurotiomycetidae</taxon>
        <taxon>Eurotiales</taxon>
        <taxon>Aspergillaceae</taxon>
        <taxon>Penicillium</taxon>
    </lineage>
</organism>
<dbReference type="RefSeq" id="XP_058328368.1">
    <property type="nucleotide sequence ID" value="XM_058475478.1"/>
</dbReference>
<gene>
    <name evidence="1" type="ORF">N7468_006182</name>
</gene>
<reference evidence="1" key="1">
    <citation type="submission" date="2022-11" db="EMBL/GenBank/DDBJ databases">
        <authorList>
            <person name="Petersen C."/>
        </authorList>
    </citation>
    <scope>NUCLEOTIDE SEQUENCE</scope>
    <source>
        <strain evidence="1">IBT 19713</strain>
    </source>
</reference>